<comment type="caution">
    <text evidence="1">The sequence shown here is derived from an EMBL/GenBank/DDBJ whole genome shotgun (WGS) entry which is preliminary data.</text>
</comment>
<evidence type="ECO:0000313" key="2">
    <source>
        <dbReference type="Proteomes" id="UP001205046"/>
    </source>
</evidence>
<protein>
    <submittedName>
        <fullName evidence="1">Uncharacterized protein</fullName>
    </submittedName>
</protein>
<dbReference type="Proteomes" id="UP001205046">
    <property type="component" value="Unassembled WGS sequence"/>
</dbReference>
<accession>A0ABT2HPB8</accession>
<gene>
    <name evidence="1" type="ORF">M3B43_04055</name>
</gene>
<keyword evidence="2" id="KW-1185">Reference proteome</keyword>
<dbReference type="EMBL" id="JALXMO010000006">
    <property type="protein sequence ID" value="MCT1606513.1"/>
    <property type="molecule type" value="Genomic_DNA"/>
</dbReference>
<evidence type="ECO:0000313" key="1">
    <source>
        <dbReference type="EMBL" id="MCT1606513.1"/>
    </source>
</evidence>
<organism evidence="1 2">
    <name type="scientific">Nesterenkonia massiliensis</name>
    <dbReference type="NCBI Taxonomy" id="1232429"/>
    <lineage>
        <taxon>Bacteria</taxon>
        <taxon>Bacillati</taxon>
        <taxon>Actinomycetota</taxon>
        <taxon>Actinomycetes</taxon>
        <taxon>Micrococcales</taxon>
        <taxon>Micrococcaceae</taxon>
        <taxon>Nesterenkonia</taxon>
    </lineage>
</organism>
<name>A0ABT2HPB8_9MICC</name>
<reference evidence="1 2" key="1">
    <citation type="submission" date="2022-04" db="EMBL/GenBank/DDBJ databases">
        <title>Human microbiome associated bacterial genomes.</title>
        <authorList>
            <person name="Sandstrom S."/>
            <person name="Salamzade R."/>
            <person name="Kalan L.R."/>
        </authorList>
    </citation>
    <scope>NUCLEOTIDE SEQUENCE [LARGE SCALE GENOMIC DNA]</scope>
    <source>
        <strain evidence="2">p3-SID767</strain>
    </source>
</reference>
<sequence>MVDEIELRHRFDQEQIPILTRRLGTSDIVIRVSVVEAAHTDELEPIGELGDDDAPVLPIVLVSDSVVQLLQTTALVVFRDLPVDQLIGWQQTDLDISDAALGLRGGNEERRLKCS</sequence>
<proteinExistence type="predicted"/>